<organism evidence="2 3">
    <name type="scientific">Brachybacterium aquaticum</name>
    <dbReference type="NCBI Taxonomy" id="1432564"/>
    <lineage>
        <taxon>Bacteria</taxon>
        <taxon>Bacillati</taxon>
        <taxon>Actinomycetota</taxon>
        <taxon>Actinomycetes</taxon>
        <taxon>Micrococcales</taxon>
        <taxon>Dermabacteraceae</taxon>
        <taxon>Brachybacterium</taxon>
    </lineage>
</organism>
<dbReference type="CDD" id="cd07067">
    <property type="entry name" value="HP_PGM_like"/>
    <property type="match status" value="1"/>
</dbReference>
<evidence type="ECO:0000313" key="3">
    <source>
        <dbReference type="Proteomes" id="UP000588158"/>
    </source>
</evidence>
<dbReference type="SMART" id="SM00855">
    <property type="entry name" value="PGAM"/>
    <property type="match status" value="1"/>
</dbReference>
<dbReference type="Gene3D" id="3.40.50.1240">
    <property type="entry name" value="Phosphoglycerate mutase-like"/>
    <property type="match status" value="1"/>
</dbReference>
<dbReference type="InterPro" id="IPR001345">
    <property type="entry name" value="PG/BPGM_mutase_AS"/>
</dbReference>
<dbReference type="AlphaFoldDB" id="A0A841AAU0"/>
<evidence type="ECO:0000313" key="2">
    <source>
        <dbReference type="EMBL" id="MBB5830314.1"/>
    </source>
</evidence>
<feature type="region of interest" description="Disordered" evidence="1">
    <location>
        <begin position="227"/>
        <end position="255"/>
    </location>
</feature>
<dbReference type="SUPFAM" id="SSF53254">
    <property type="entry name" value="Phosphoglycerate mutase-like"/>
    <property type="match status" value="1"/>
</dbReference>
<comment type="caution">
    <text evidence="2">The sequence shown here is derived from an EMBL/GenBank/DDBJ whole genome shotgun (WGS) entry which is preliminary data.</text>
</comment>
<keyword evidence="3" id="KW-1185">Reference proteome</keyword>
<name>A0A841AAU0_9MICO</name>
<dbReference type="InterPro" id="IPR013078">
    <property type="entry name" value="His_Pase_superF_clade-1"/>
</dbReference>
<keyword evidence="2" id="KW-0413">Isomerase</keyword>
<dbReference type="EMBL" id="JACHLZ010000001">
    <property type="protein sequence ID" value="MBB5830314.1"/>
    <property type="molecule type" value="Genomic_DNA"/>
</dbReference>
<dbReference type="PANTHER" id="PTHR47821:SF2">
    <property type="entry name" value="PHOSPHOGLYCERATE MUTASE FAMILY PROTEIN"/>
    <property type="match status" value="1"/>
</dbReference>
<sequence length="255" mass="25801">MTSTDPAPCAAPAVIAQGPAGGVWVLRHGESVANVAGLIVSVPGPRALEEVGLTSLGREQARAAGCRALGHGFGPDTRVVTSDFARARQTAEEFAAVLGAAAPTIDERLRERSFGAHDEGLATAYETVWARDRDRTPQTDEVEEVGGVAARVLAALRDADALAAGRGSADGLAAVASAGAEGAADARPVVLVAHGDVLQIALALGEGRDPHEHREVPHLGNAELRRLGSGRGAAPVGRTAAQSGAPAGHGTTPQP</sequence>
<dbReference type="InterPro" id="IPR029033">
    <property type="entry name" value="His_PPase_superfam"/>
</dbReference>
<accession>A0A841AAU0</accession>
<dbReference type="GO" id="GO:0004619">
    <property type="term" value="F:phosphoglycerate mutase activity"/>
    <property type="evidence" value="ECO:0007669"/>
    <property type="project" value="UniProtKB-EC"/>
</dbReference>
<dbReference type="RefSeq" id="WP_184323952.1">
    <property type="nucleotide sequence ID" value="NZ_JACHLZ010000001.1"/>
</dbReference>
<dbReference type="Proteomes" id="UP000588158">
    <property type="component" value="Unassembled WGS sequence"/>
</dbReference>
<gene>
    <name evidence="2" type="ORF">HNR70_000127</name>
</gene>
<dbReference type="Pfam" id="PF00300">
    <property type="entry name" value="His_Phos_1"/>
    <property type="match status" value="1"/>
</dbReference>
<evidence type="ECO:0000256" key="1">
    <source>
        <dbReference type="SAM" id="MobiDB-lite"/>
    </source>
</evidence>
<proteinExistence type="predicted"/>
<protein>
    <submittedName>
        <fullName evidence="2">Putative phosphoglycerate mutase</fullName>
        <ecNumber evidence="2">5.4.2.12</ecNumber>
    </submittedName>
</protein>
<dbReference type="EC" id="5.4.2.12" evidence="2"/>
<dbReference type="PROSITE" id="PS00175">
    <property type="entry name" value="PG_MUTASE"/>
    <property type="match status" value="1"/>
</dbReference>
<dbReference type="PANTHER" id="PTHR47821">
    <property type="entry name" value="PHOSPHOGLYCERATE MUTASE FAMILY PROTEIN"/>
    <property type="match status" value="1"/>
</dbReference>
<reference evidence="2 3" key="1">
    <citation type="submission" date="2020-08" db="EMBL/GenBank/DDBJ databases">
        <title>Sequencing the genomes of 1000 actinobacteria strains.</title>
        <authorList>
            <person name="Klenk H.-P."/>
        </authorList>
    </citation>
    <scope>NUCLEOTIDE SEQUENCE [LARGE SCALE GENOMIC DNA]</scope>
    <source>
        <strain evidence="2 3">DSM 28796</strain>
    </source>
</reference>